<keyword evidence="4" id="KW-1185">Reference proteome</keyword>
<dbReference type="InterPro" id="IPR031571">
    <property type="entry name" value="RcpC_dom"/>
</dbReference>
<evidence type="ECO:0000313" key="4">
    <source>
        <dbReference type="Proteomes" id="UP000483379"/>
    </source>
</evidence>
<evidence type="ECO:0000256" key="1">
    <source>
        <dbReference type="SAM" id="MobiDB-lite"/>
    </source>
</evidence>
<dbReference type="Pfam" id="PF16976">
    <property type="entry name" value="RcpC"/>
    <property type="match status" value="1"/>
</dbReference>
<dbReference type="AlphaFoldDB" id="A0A6M0JZW2"/>
<dbReference type="Gene3D" id="3.90.1210.10">
    <property type="entry name" value="Antifreeze-like/N-acetylneuraminic acid synthase C-terminal domain"/>
    <property type="match status" value="1"/>
</dbReference>
<dbReference type="NCBIfam" id="TIGR03177">
    <property type="entry name" value="pilus_cpaB"/>
    <property type="match status" value="1"/>
</dbReference>
<proteinExistence type="predicted"/>
<feature type="domain" description="SAF" evidence="2">
    <location>
        <begin position="39"/>
        <end position="101"/>
    </location>
</feature>
<dbReference type="RefSeq" id="WP_164453488.1">
    <property type="nucleotide sequence ID" value="NZ_JAAIJQ010000040.1"/>
</dbReference>
<dbReference type="SMART" id="SM00858">
    <property type="entry name" value="SAF"/>
    <property type="match status" value="1"/>
</dbReference>
<accession>A0A6M0JZW2</accession>
<reference evidence="3 4" key="1">
    <citation type="submission" date="2020-02" db="EMBL/GenBank/DDBJ databases">
        <title>Genome sequences of Thiorhodococcus mannitoliphagus and Thiorhodococcus minor, purple sulfur photosynthetic bacteria in the gammaproteobacterial family, Chromatiaceae.</title>
        <authorList>
            <person name="Aviles F.A."/>
            <person name="Meyer T.E."/>
            <person name="Kyndt J.A."/>
        </authorList>
    </citation>
    <scope>NUCLEOTIDE SEQUENCE [LARGE SCALE GENOMIC DNA]</scope>
    <source>
        <strain evidence="3 4">DSM 11518</strain>
    </source>
</reference>
<dbReference type="EMBL" id="JAAIJQ010000040">
    <property type="protein sequence ID" value="NEV63022.1"/>
    <property type="molecule type" value="Genomic_DNA"/>
</dbReference>
<evidence type="ECO:0000313" key="3">
    <source>
        <dbReference type="EMBL" id="NEV63022.1"/>
    </source>
</evidence>
<dbReference type="Pfam" id="PF08666">
    <property type="entry name" value="SAF"/>
    <property type="match status" value="1"/>
</dbReference>
<dbReference type="CDD" id="cd11614">
    <property type="entry name" value="SAF_CpaB_FlgA_like"/>
    <property type="match status" value="1"/>
</dbReference>
<protein>
    <submittedName>
        <fullName evidence="3">Flp pilus assembly protein CpaB</fullName>
    </submittedName>
</protein>
<evidence type="ECO:0000259" key="2">
    <source>
        <dbReference type="SMART" id="SM00858"/>
    </source>
</evidence>
<dbReference type="InterPro" id="IPR013974">
    <property type="entry name" value="SAF"/>
</dbReference>
<dbReference type="InterPro" id="IPR017592">
    <property type="entry name" value="Pilus_assmbl_Flp-typ_CpaB"/>
</dbReference>
<gene>
    <name evidence="3" type="primary">cpaB</name>
    <name evidence="3" type="ORF">G3446_14190</name>
</gene>
<sequence length="279" mass="29939">MNLRGILVLLVSVGLAWLAMVAANRWMEGRLASAKVEVVDVVAAAADIPFGTQIDATLIKMVGLPAAALPEKVFRDPQQVIGRVAATTLFKGEPLIEGRVVEHLGGSALAAVVPEGKRAITVRVNDVIGVAGFMLPGNRVDLISIKGGSGGARTETMLRNLKVLAVDQTASQDKNDPVLVRAVTLQVDPNQAEEIAEATNEGKVQFTLRNPMEDNREAPPTVAETEQEESVQPPPAPPAVASNQAKAPYEPETVLVIRRLHKQREFTGLDFARDAELRR</sequence>
<organism evidence="3 4">
    <name type="scientific">Thiorhodococcus minor</name>
    <dbReference type="NCBI Taxonomy" id="57489"/>
    <lineage>
        <taxon>Bacteria</taxon>
        <taxon>Pseudomonadati</taxon>
        <taxon>Pseudomonadota</taxon>
        <taxon>Gammaproteobacteria</taxon>
        <taxon>Chromatiales</taxon>
        <taxon>Chromatiaceae</taxon>
        <taxon>Thiorhodococcus</taxon>
    </lineage>
</organism>
<comment type="caution">
    <text evidence="3">The sequence shown here is derived from an EMBL/GenBank/DDBJ whole genome shotgun (WGS) entry which is preliminary data.</text>
</comment>
<feature type="region of interest" description="Disordered" evidence="1">
    <location>
        <begin position="206"/>
        <end position="247"/>
    </location>
</feature>
<dbReference type="Proteomes" id="UP000483379">
    <property type="component" value="Unassembled WGS sequence"/>
</dbReference>
<name>A0A6M0JZW2_9GAMM</name>